<name>A0A0N4YH85_NIPBR</name>
<reference evidence="2 3" key="2">
    <citation type="submission" date="2018-11" db="EMBL/GenBank/DDBJ databases">
        <authorList>
            <consortium name="Pathogen Informatics"/>
        </authorList>
    </citation>
    <scope>NUCLEOTIDE SEQUENCE [LARGE SCALE GENOMIC DNA]</scope>
</reference>
<evidence type="ECO:0000256" key="1">
    <source>
        <dbReference type="SAM" id="MobiDB-lite"/>
    </source>
</evidence>
<dbReference type="STRING" id="27835.A0A0N4YH85"/>
<dbReference type="Proteomes" id="UP000271162">
    <property type="component" value="Unassembled WGS sequence"/>
</dbReference>
<dbReference type="AlphaFoldDB" id="A0A0N4YH85"/>
<keyword evidence="3" id="KW-1185">Reference proteome</keyword>
<dbReference type="GO" id="GO:0046982">
    <property type="term" value="F:protein heterodimerization activity"/>
    <property type="evidence" value="ECO:0007669"/>
    <property type="project" value="InterPro"/>
</dbReference>
<feature type="compositionally biased region" description="Polar residues" evidence="1">
    <location>
        <begin position="1"/>
        <end position="12"/>
    </location>
</feature>
<dbReference type="Gene3D" id="1.10.20.10">
    <property type="entry name" value="Histone, subunit A"/>
    <property type="match status" value="2"/>
</dbReference>
<proteinExistence type="predicted"/>
<dbReference type="InterPro" id="IPR009072">
    <property type="entry name" value="Histone-fold"/>
</dbReference>
<protein>
    <submittedName>
        <fullName evidence="4">Dr1-associated corepressor (inferred by orthology to a human protein)</fullName>
    </submittedName>
</protein>
<dbReference type="WBParaSite" id="NBR_0001620401-mRNA-1">
    <property type="protein sequence ID" value="NBR_0001620401-mRNA-1"/>
    <property type="gene ID" value="NBR_0001620401"/>
</dbReference>
<feature type="region of interest" description="Disordered" evidence="1">
    <location>
        <begin position="1"/>
        <end position="26"/>
    </location>
</feature>
<organism evidence="4">
    <name type="scientific">Nippostrongylus brasiliensis</name>
    <name type="common">Rat hookworm</name>
    <dbReference type="NCBI Taxonomy" id="27835"/>
    <lineage>
        <taxon>Eukaryota</taxon>
        <taxon>Metazoa</taxon>
        <taxon>Ecdysozoa</taxon>
        <taxon>Nematoda</taxon>
        <taxon>Chromadorea</taxon>
        <taxon>Rhabditida</taxon>
        <taxon>Rhabditina</taxon>
        <taxon>Rhabditomorpha</taxon>
        <taxon>Strongyloidea</taxon>
        <taxon>Heligmosomidae</taxon>
        <taxon>Nippostrongylus</taxon>
    </lineage>
</organism>
<dbReference type="SUPFAM" id="SSF47113">
    <property type="entry name" value="Histone-fold"/>
    <property type="match status" value="1"/>
</dbReference>
<evidence type="ECO:0000313" key="3">
    <source>
        <dbReference type="Proteomes" id="UP000271162"/>
    </source>
</evidence>
<reference evidence="4" key="1">
    <citation type="submission" date="2017-02" db="UniProtKB">
        <authorList>
            <consortium name="WormBaseParasite"/>
        </authorList>
    </citation>
    <scope>IDENTIFICATION</scope>
</reference>
<evidence type="ECO:0000313" key="4">
    <source>
        <dbReference type="WBParaSite" id="NBR_0001620401-mRNA-1"/>
    </source>
</evidence>
<accession>A0A0N4YH85</accession>
<sequence length="123" mass="13995">MVHAQNIPSSTAGPIRRRRFSTAKIQPTRIKKVMQSDEEIGRMVASVPAAAQATQLSNSRTLTPSHMKQAMMANRHFHFLADIFKEVPVPGRMGPEFDPNLSRQQMQILQRVLSRFLFKKLKP</sequence>
<evidence type="ECO:0000313" key="2">
    <source>
        <dbReference type="EMBL" id="VDL79800.1"/>
    </source>
</evidence>
<dbReference type="EMBL" id="UYSL01022088">
    <property type="protein sequence ID" value="VDL79800.1"/>
    <property type="molecule type" value="Genomic_DNA"/>
</dbReference>
<gene>
    <name evidence="2" type="ORF">NBR_LOCUS16205</name>
</gene>